<organism evidence="1 2">
    <name type="scientific">Thelephora ganbajun</name>
    <name type="common">Ganba fungus</name>
    <dbReference type="NCBI Taxonomy" id="370292"/>
    <lineage>
        <taxon>Eukaryota</taxon>
        <taxon>Fungi</taxon>
        <taxon>Dikarya</taxon>
        <taxon>Basidiomycota</taxon>
        <taxon>Agaricomycotina</taxon>
        <taxon>Agaricomycetes</taxon>
        <taxon>Thelephorales</taxon>
        <taxon>Thelephoraceae</taxon>
        <taxon>Thelephora</taxon>
    </lineage>
</organism>
<evidence type="ECO:0000313" key="2">
    <source>
        <dbReference type="Proteomes" id="UP000886501"/>
    </source>
</evidence>
<protein>
    <submittedName>
        <fullName evidence="1">Uncharacterized protein</fullName>
    </submittedName>
</protein>
<comment type="caution">
    <text evidence="1">The sequence shown here is derived from an EMBL/GenBank/DDBJ whole genome shotgun (WGS) entry which is preliminary data.</text>
</comment>
<dbReference type="EMBL" id="MU118523">
    <property type="protein sequence ID" value="KAF9642345.1"/>
    <property type="molecule type" value="Genomic_DNA"/>
</dbReference>
<reference evidence="1" key="1">
    <citation type="submission" date="2019-10" db="EMBL/GenBank/DDBJ databases">
        <authorList>
            <consortium name="DOE Joint Genome Institute"/>
            <person name="Kuo A."/>
            <person name="Miyauchi S."/>
            <person name="Kiss E."/>
            <person name="Drula E."/>
            <person name="Kohler A."/>
            <person name="Sanchez-Garcia M."/>
            <person name="Andreopoulos B."/>
            <person name="Barry K.W."/>
            <person name="Bonito G."/>
            <person name="Buee M."/>
            <person name="Carver A."/>
            <person name="Chen C."/>
            <person name="Cichocki N."/>
            <person name="Clum A."/>
            <person name="Culley D."/>
            <person name="Crous P.W."/>
            <person name="Fauchery L."/>
            <person name="Girlanda M."/>
            <person name="Hayes R."/>
            <person name="Keri Z."/>
            <person name="Labutti K."/>
            <person name="Lipzen A."/>
            <person name="Lombard V."/>
            <person name="Magnuson J."/>
            <person name="Maillard F."/>
            <person name="Morin E."/>
            <person name="Murat C."/>
            <person name="Nolan M."/>
            <person name="Ohm R."/>
            <person name="Pangilinan J."/>
            <person name="Pereira M."/>
            <person name="Perotto S."/>
            <person name="Peter M."/>
            <person name="Riley R."/>
            <person name="Sitrit Y."/>
            <person name="Stielow B."/>
            <person name="Szollosi G."/>
            <person name="Zifcakova L."/>
            <person name="Stursova M."/>
            <person name="Spatafora J.W."/>
            <person name="Tedersoo L."/>
            <person name="Vaario L.-M."/>
            <person name="Yamada A."/>
            <person name="Yan M."/>
            <person name="Wang P."/>
            <person name="Xu J."/>
            <person name="Bruns T."/>
            <person name="Baldrian P."/>
            <person name="Vilgalys R."/>
            <person name="Henrissat B."/>
            <person name="Grigoriev I.V."/>
            <person name="Hibbett D."/>
            <person name="Nagy L.G."/>
            <person name="Martin F.M."/>
        </authorList>
    </citation>
    <scope>NUCLEOTIDE SEQUENCE</scope>
    <source>
        <strain evidence="1">P2</strain>
    </source>
</reference>
<sequence>MYRLIKEMNADGEPEEKVYGVLADYDLSSWTDAMNPDYTKTSQQRTGTPPYMAQELLKGTSHLHLYRHDVESLFYIMLLMAARHTIVTPEGEKKSRVLMRRSTRLPYQKWFNEQDYDTLGSLKASFFSDMQAIELSPAFEDFRPWLKVLQHCFSVGFKLKPSPSDGQLPEWTAAITAAGVKPTTVQFDDETLGGYINYATILAPVRYLTGELKGLVIRDPKAFSAPA</sequence>
<dbReference type="Proteomes" id="UP000886501">
    <property type="component" value="Unassembled WGS sequence"/>
</dbReference>
<keyword evidence="2" id="KW-1185">Reference proteome</keyword>
<reference evidence="1" key="2">
    <citation type="journal article" date="2020" name="Nat. Commun.">
        <title>Large-scale genome sequencing of mycorrhizal fungi provides insights into the early evolution of symbiotic traits.</title>
        <authorList>
            <person name="Miyauchi S."/>
            <person name="Kiss E."/>
            <person name="Kuo A."/>
            <person name="Drula E."/>
            <person name="Kohler A."/>
            <person name="Sanchez-Garcia M."/>
            <person name="Morin E."/>
            <person name="Andreopoulos B."/>
            <person name="Barry K.W."/>
            <person name="Bonito G."/>
            <person name="Buee M."/>
            <person name="Carver A."/>
            <person name="Chen C."/>
            <person name="Cichocki N."/>
            <person name="Clum A."/>
            <person name="Culley D."/>
            <person name="Crous P.W."/>
            <person name="Fauchery L."/>
            <person name="Girlanda M."/>
            <person name="Hayes R.D."/>
            <person name="Keri Z."/>
            <person name="LaButti K."/>
            <person name="Lipzen A."/>
            <person name="Lombard V."/>
            <person name="Magnuson J."/>
            <person name="Maillard F."/>
            <person name="Murat C."/>
            <person name="Nolan M."/>
            <person name="Ohm R.A."/>
            <person name="Pangilinan J."/>
            <person name="Pereira M.F."/>
            <person name="Perotto S."/>
            <person name="Peter M."/>
            <person name="Pfister S."/>
            <person name="Riley R."/>
            <person name="Sitrit Y."/>
            <person name="Stielow J.B."/>
            <person name="Szollosi G."/>
            <person name="Zifcakova L."/>
            <person name="Stursova M."/>
            <person name="Spatafora J.W."/>
            <person name="Tedersoo L."/>
            <person name="Vaario L.M."/>
            <person name="Yamada A."/>
            <person name="Yan M."/>
            <person name="Wang P."/>
            <person name="Xu J."/>
            <person name="Bruns T."/>
            <person name="Baldrian P."/>
            <person name="Vilgalys R."/>
            <person name="Dunand C."/>
            <person name="Henrissat B."/>
            <person name="Grigoriev I.V."/>
            <person name="Hibbett D."/>
            <person name="Nagy L.G."/>
            <person name="Martin F.M."/>
        </authorList>
    </citation>
    <scope>NUCLEOTIDE SEQUENCE</scope>
    <source>
        <strain evidence="1">P2</strain>
    </source>
</reference>
<name>A0ACB6YYW8_THEGA</name>
<gene>
    <name evidence="1" type="ORF">BDM02DRAFT_3124651</name>
</gene>
<evidence type="ECO:0000313" key="1">
    <source>
        <dbReference type="EMBL" id="KAF9642345.1"/>
    </source>
</evidence>
<accession>A0ACB6YYW8</accession>
<proteinExistence type="predicted"/>